<keyword evidence="2" id="KW-1185">Reference proteome</keyword>
<reference evidence="1 2" key="1">
    <citation type="submission" date="2024-04" db="EMBL/GenBank/DDBJ databases">
        <authorList>
            <person name="Rising A."/>
            <person name="Reimegard J."/>
            <person name="Sonavane S."/>
            <person name="Akerstrom W."/>
            <person name="Nylinder S."/>
            <person name="Hedman E."/>
            <person name="Kallberg Y."/>
        </authorList>
    </citation>
    <scope>NUCLEOTIDE SEQUENCE [LARGE SCALE GENOMIC DNA]</scope>
</reference>
<evidence type="ECO:0000313" key="1">
    <source>
        <dbReference type="EMBL" id="CAL1262920.1"/>
    </source>
</evidence>
<dbReference type="Proteomes" id="UP001497382">
    <property type="component" value="Unassembled WGS sequence"/>
</dbReference>
<name>A0AAV1YVA6_9ARAC</name>
<organism evidence="1 2">
    <name type="scientific">Larinioides sclopetarius</name>
    <dbReference type="NCBI Taxonomy" id="280406"/>
    <lineage>
        <taxon>Eukaryota</taxon>
        <taxon>Metazoa</taxon>
        <taxon>Ecdysozoa</taxon>
        <taxon>Arthropoda</taxon>
        <taxon>Chelicerata</taxon>
        <taxon>Arachnida</taxon>
        <taxon>Araneae</taxon>
        <taxon>Araneomorphae</taxon>
        <taxon>Entelegynae</taxon>
        <taxon>Araneoidea</taxon>
        <taxon>Araneidae</taxon>
        <taxon>Larinioides</taxon>
    </lineage>
</organism>
<accession>A0AAV1YVA6</accession>
<evidence type="ECO:0000313" key="2">
    <source>
        <dbReference type="Proteomes" id="UP001497382"/>
    </source>
</evidence>
<dbReference type="EMBL" id="CAXIEN010000007">
    <property type="protein sequence ID" value="CAL1262920.1"/>
    <property type="molecule type" value="Genomic_DNA"/>
</dbReference>
<sequence>MTKSELMVFYSTRFLSRKTEEIVERKNSFRKFECQCFWITVIYLTSKKSRPEFGARGKGPIFPCHGPPLVWLETDD</sequence>
<proteinExistence type="predicted"/>
<comment type="caution">
    <text evidence="1">The sequence shown here is derived from an EMBL/GenBank/DDBJ whole genome shotgun (WGS) entry which is preliminary data.</text>
</comment>
<protein>
    <submittedName>
        <fullName evidence="1">Uncharacterized protein</fullName>
    </submittedName>
</protein>
<dbReference type="AlphaFoldDB" id="A0AAV1YVA6"/>
<gene>
    <name evidence="1" type="ORF">LARSCL_LOCUS1275</name>
</gene>